<organism evidence="1 2">
    <name type="scientific">Filimonas lacunae</name>
    <dbReference type="NCBI Taxonomy" id="477680"/>
    <lineage>
        <taxon>Bacteria</taxon>
        <taxon>Pseudomonadati</taxon>
        <taxon>Bacteroidota</taxon>
        <taxon>Chitinophagia</taxon>
        <taxon>Chitinophagales</taxon>
        <taxon>Chitinophagaceae</taxon>
        <taxon>Filimonas</taxon>
    </lineage>
</organism>
<accession>A0A1N7NBE9</accession>
<gene>
    <name evidence="1" type="ORF">SAMN05421788_102307</name>
</gene>
<name>A0A1N7NBE9_9BACT</name>
<proteinExistence type="predicted"/>
<reference evidence="2" key="1">
    <citation type="submission" date="2017-01" db="EMBL/GenBank/DDBJ databases">
        <authorList>
            <person name="Varghese N."/>
            <person name="Submissions S."/>
        </authorList>
    </citation>
    <scope>NUCLEOTIDE SEQUENCE [LARGE SCALE GENOMIC DNA]</scope>
    <source>
        <strain evidence="2">DSM 21054</strain>
    </source>
</reference>
<dbReference type="RefSeq" id="WP_076377964.1">
    <property type="nucleotide sequence ID" value="NZ_AP017422.1"/>
</dbReference>
<sequence>MFFWNHTGLFGFTPELPDLPESFASKGFAPIYLWFGNQGMPSWLKANCSKLIFTRVENVVVDNWFWEAITCFHIQNALFPKNVSSAAYTSKHNAPEA</sequence>
<evidence type="ECO:0000313" key="1">
    <source>
        <dbReference type="EMBL" id="SIS95519.1"/>
    </source>
</evidence>
<protein>
    <submittedName>
        <fullName evidence="1">Uncharacterized protein</fullName>
    </submittedName>
</protein>
<keyword evidence="2" id="KW-1185">Reference proteome</keyword>
<evidence type="ECO:0000313" key="2">
    <source>
        <dbReference type="Proteomes" id="UP000186917"/>
    </source>
</evidence>
<dbReference type="Proteomes" id="UP000186917">
    <property type="component" value="Unassembled WGS sequence"/>
</dbReference>
<dbReference type="EMBL" id="FTOR01000002">
    <property type="protein sequence ID" value="SIS95519.1"/>
    <property type="molecule type" value="Genomic_DNA"/>
</dbReference>
<dbReference type="AlphaFoldDB" id="A0A1N7NBE9"/>